<gene>
    <name evidence="2" type="ORF">SAMN06269173_104218</name>
</gene>
<feature type="region of interest" description="Disordered" evidence="1">
    <location>
        <begin position="127"/>
        <end position="210"/>
    </location>
</feature>
<evidence type="ECO:0000313" key="3">
    <source>
        <dbReference type="Proteomes" id="UP000198310"/>
    </source>
</evidence>
<protein>
    <submittedName>
        <fullName evidence="2">Uncharacterized protein</fullName>
    </submittedName>
</protein>
<evidence type="ECO:0000313" key="2">
    <source>
        <dbReference type="EMBL" id="SNR59858.1"/>
    </source>
</evidence>
<sequence length="210" mass="21959">MEPNQPAIPTPTTNAAEGLTASDQSQSVPQASYGAADASTAKSSSPKAAGKSWTEYADLQKVVDQLPQGVRDFCSNSWNKVGNLSTTQKVAGVAALAGLGYLALRSGKAKSKGTSATYRGAQQTYRSGAYTSASQADDSRRMDRGPGQWSGFDRQNENRVGGSYQPSSSDYSAGFNSDETSQPIITTRNQSYRGSAAADELNTAGFGSAE</sequence>
<proteinExistence type="predicted"/>
<feature type="compositionally biased region" description="Polar residues" evidence="1">
    <location>
        <begin position="10"/>
        <end position="30"/>
    </location>
</feature>
<accession>A0A238XMN9</accession>
<reference evidence="3" key="1">
    <citation type="submission" date="2017-06" db="EMBL/GenBank/DDBJ databases">
        <authorList>
            <person name="Varghese N."/>
            <person name="Submissions S."/>
        </authorList>
    </citation>
    <scope>NUCLEOTIDE SEQUENCE [LARGE SCALE GENOMIC DNA]</scope>
    <source>
        <strain evidence="3">DSM 28041</strain>
    </source>
</reference>
<evidence type="ECO:0000256" key="1">
    <source>
        <dbReference type="SAM" id="MobiDB-lite"/>
    </source>
</evidence>
<dbReference type="EMBL" id="FZNS01000004">
    <property type="protein sequence ID" value="SNR59858.1"/>
    <property type="molecule type" value="Genomic_DNA"/>
</dbReference>
<dbReference type="AlphaFoldDB" id="A0A238XMN9"/>
<keyword evidence="3" id="KW-1185">Reference proteome</keyword>
<feature type="region of interest" description="Disordered" evidence="1">
    <location>
        <begin position="1"/>
        <end position="51"/>
    </location>
</feature>
<organism evidence="2 3">
    <name type="scientific">Hymenobacter mucosus</name>
    <dbReference type="NCBI Taxonomy" id="1411120"/>
    <lineage>
        <taxon>Bacteria</taxon>
        <taxon>Pseudomonadati</taxon>
        <taxon>Bacteroidota</taxon>
        <taxon>Cytophagia</taxon>
        <taxon>Cytophagales</taxon>
        <taxon>Hymenobacteraceae</taxon>
        <taxon>Hymenobacter</taxon>
    </lineage>
</organism>
<feature type="compositionally biased region" description="Polar residues" evidence="1">
    <location>
        <begin position="127"/>
        <end position="136"/>
    </location>
</feature>
<dbReference type="RefSeq" id="WP_089332678.1">
    <property type="nucleotide sequence ID" value="NZ_FZNS01000004.1"/>
</dbReference>
<name>A0A238XMN9_9BACT</name>
<feature type="compositionally biased region" description="Polar residues" evidence="1">
    <location>
        <begin position="164"/>
        <end position="193"/>
    </location>
</feature>
<dbReference type="Proteomes" id="UP000198310">
    <property type="component" value="Unassembled WGS sequence"/>
</dbReference>
<feature type="compositionally biased region" description="Low complexity" evidence="1">
    <location>
        <begin position="35"/>
        <end position="51"/>
    </location>
</feature>